<dbReference type="STRING" id="40296.A0A0A2KLT0"/>
<dbReference type="EMBL" id="JQGA01001246">
    <property type="protein sequence ID" value="KGO67918.1"/>
    <property type="molecule type" value="Genomic_DNA"/>
</dbReference>
<dbReference type="HOGENOM" id="CLU_1540580_0_0_1"/>
<dbReference type="AlphaFoldDB" id="A0A0A2KLT0"/>
<gene>
    <name evidence="1" type="ORF">PITC_029570</name>
</gene>
<proteinExistence type="predicted"/>
<comment type="caution">
    <text evidence="1">The sequence shown here is derived from an EMBL/GenBank/DDBJ whole genome shotgun (WGS) entry which is preliminary data.</text>
</comment>
<dbReference type="OrthoDB" id="6499973at2759"/>
<evidence type="ECO:0000313" key="2">
    <source>
        <dbReference type="Proteomes" id="UP000030104"/>
    </source>
</evidence>
<accession>A0A0A2KLT0</accession>
<dbReference type="OMA" id="HEIWAQH"/>
<reference evidence="1 2" key="1">
    <citation type="journal article" date="2015" name="Mol. Plant Microbe Interact.">
        <title>Genome, transcriptome, and functional analyses of Penicillium expansum provide new insights into secondary metabolism and pathogenicity.</title>
        <authorList>
            <person name="Ballester A.R."/>
            <person name="Marcet-Houben M."/>
            <person name="Levin E."/>
            <person name="Sela N."/>
            <person name="Selma-Lazaro C."/>
            <person name="Carmona L."/>
            <person name="Wisniewski M."/>
            <person name="Droby S."/>
            <person name="Gonzalez-Candelas L."/>
            <person name="Gabaldon T."/>
        </authorList>
    </citation>
    <scope>NUCLEOTIDE SEQUENCE [LARGE SCALE GENOMIC DNA]</scope>
    <source>
        <strain evidence="1 2">PHI-1</strain>
    </source>
</reference>
<keyword evidence="2" id="KW-1185">Reference proteome</keyword>
<name>A0A0A2KLT0_PENIT</name>
<dbReference type="PhylomeDB" id="A0A0A2KLT0"/>
<protein>
    <submittedName>
        <fullName evidence="1">Uncharacterized protein</fullName>
    </submittedName>
</protein>
<organism evidence="1 2">
    <name type="scientific">Penicillium italicum</name>
    <name type="common">Blue mold</name>
    <dbReference type="NCBI Taxonomy" id="40296"/>
    <lineage>
        <taxon>Eukaryota</taxon>
        <taxon>Fungi</taxon>
        <taxon>Dikarya</taxon>
        <taxon>Ascomycota</taxon>
        <taxon>Pezizomycotina</taxon>
        <taxon>Eurotiomycetes</taxon>
        <taxon>Eurotiomycetidae</taxon>
        <taxon>Eurotiales</taxon>
        <taxon>Aspergillaceae</taxon>
        <taxon>Penicillium</taxon>
    </lineage>
</organism>
<evidence type="ECO:0000313" key="1">
    <source>
        <dbReference type="EMBL" id="KGO67918.1"/>
    </source>
</evidence>
<sequence>MNKFQYFVALIFLFVFCIVLAFSIQHIINLNALSWPTKQLHTSTRNGSTWGYVIYRTTYTPQSNAAFLRIIDLLNSYMKHGLYSECVSSGNNTPMNTELSSYHEIWAQHRSIVMNHPKFDGASIDSILVHFQRWVRAQEDQGLSTQYRMCMVIDEESLQTLLDAPPPQECSDEKIINPMRHVKVIPLLPDSDDEFDEFMGG</sequence>
<dbReference type="Proteomes" id="UP000030104">
    <property type="component" value="Unassembled WGS sequence"/>
</dbReference>